<dbReference type="EMBL" id="CM056810">
    <property type="protein sequence ID" value="KAJ8643728.1"/>
    <property type="molecule type" value="Genomic_DNA"/>
</dbReference>
<organism evidence="1 2">
    <name type="scientific">Persea americana</name>
    <name type="common">Avocado</name>
    <dbReference type="NCBI Taxonomy" id="3435"/>
    <lineage>
        <taxon>Eukaryota</taxon>
        <taxon>Viridiplantae</taxon>
        <taxon>Streptophyta</taxon>
        <taxon>Embryophyta</taxon>
        <taxon>Tracheophyta</taxon>
        <taxon>Spermatophyta</taxon>
        <taxon>Magnoliopsida</taxon>
        <taxon>Magnoliidae</taxon>
        <taxon>Laurales</taxon>
        <taxon>Lauraceae</taxon>
        <taxon>Persea</taxon>
    </lineage>
</organism>
<proteinExistence type="predicted"/>
<dbReference type="Proteomes" id="UP001234297">
    <property type="component" value="Chromosome 2"/>
</dbReference>
<name>A0ACC2ME51_PERAE</name>
<accession>A0ACC2ME51</accession>
<gene>
    <name evidence="1" type="ORF">MRB53_005476</name>
</gene>
<evidence type="ECO:0000313" key="2">
    <source>
        <dbReference type="Proteomes" id="UP001234297"/>
    </source>
</evidence>
<evidence type="ECO:0000313" key="1">
    <source>
        <dbReference type="EMBL" id="KAJ8643728.1"/>
    </source>
</evidence>
<keyword evidence="2" id="KW-1185">Reference proteome</keyword>
<protein>
    <submittedName>
        <fullName evidence="1">Uncharacterized protein</fullName>
    </submittedName>
</protein>
<reference evidence="1 2" key="1">
    <citation type="journal article" date="2022" name="Hortic Res">
        <title>A haplotype resolved chromosomal level avocado genome allows analysis of novel avocado genes.</title>
        <authorList>
            <person name="Nath O."/>
            <person name="Fletcher S.J."/>
            <person name="Hayward A."/>
            <person name="Shaw L.M."/>
            <person name="Masouleh A.K."/>
            <person name="Furtado A."/>
            <person name="Henry R.J."/>
            <person name="Mitter N."/>
        </authorList>
    </citation>
    <scope>NUCLEOTIDE SEQUENCE [LARGE SCALE GENOMIC DNA]</scope>
    <source>
        <strain evidence="2">cv. Hass</strain>
    </source>
</reference>
<comment type="caution">
    <text evidence="1">The sequence shown here is derived from an EMBL/GenBank/DDBJ whole genome shotgun (WGS) entry which is preliminary data.</text>
</comment>
<sequence>METKPSAKTTTNGTNSDEDDNYVEYIPVAKCRAMEAQKLLPHRRGGTSRQILPIRHGGEPPPSDSDRPRHAESKPSLLVKSSQLKLAQPKISPTEQLVQQQVEMIDLFSNRRTLMSVRDLAKGITYTEPLATGWSSPSTIRHLPRNPPTPSASSGTSSSRARRRRCAPIKNFKDMGFPKLVPKKLKAKGVFQPTPIHA</sequence>